<dbReference type="GO" id="GO:0008743">
    <property type="term" value="F:L-threonine 3-dehydrogenase activity"/>
    <property type="evidence" value="ECO:0007669"/>
    <property type="project" value="TreeGrafter"/>
</dbReference>
<gene>
    <name evidence="3" type="ORF">BGO89_00400</name>
</gene>
<dbReference type="InterPro" id="IPR051225">
    <property type="entry name" value="NAD(P)_epim/dehydratase"/>
</dbReference>
<protein>
    <submittedName>
        <fullName evidence="3">Epimerase</fullName>
    </submittedName>
</protein>
<dbReference type="InterPro" id="IPR036291">
    <property type="entry name" value="NAD(P)-bd_dom_sf"/>
</dbReference>
<dbReference type="Gene3D" id="3.40.50.720">
    <property type="entry name" value="NAD(P)-binding Rossmann-like Domain"/>
    <property type="match status" value="1"/>
</dbReference>
<comment type="caution">
    <text evidence="3">The sequence shown here is derived from an EMBL/GenBank/DDBJ whole genome shotgun (WGS) entry which is preliminary data.</text>
</comment>
<proteinExistence type="inferred from homology"/>
<dbReference type="Pfam" id="PF01370">
    <property type="entry name" value="Epimerase"/>
    <property type="match status" value="1"/>
</dbReference>
<sequence>MSRYTLVTGANGEIGHSLLEAFARDADRAVVAVDLAPMSAELAASCAATLQGDISDPALVAQLENYDFEEIYHLAALLSTSAEKAPERAHNVNVNGTMGLLSMARRIGKRTGRPVTFLFPSTIAVYGLPGLAAKNAAGRVTEDQYLTPTTMYGINKLYCERLGEYMSDRYGQMTDEGVEGAVDFRALRFPGLISAFTVPTGGTSDYAPEMIHAAAQNKPYACFVRPDARIPFMAMPDAVKALVQLAGAPRASLSQRVYNIGAFAPSAEEIAAKVKQAFPEASITYVPHVKRQAIVDSWCADVVDDAARKDWGWKPDYDMDRAFDEYLIPNIVGVYAG</sequence>
<dbReference type="InterPro" id="IPR001509">
    <property type="entry name" value="Epimerase_deHydtase"/>
</dbReference>
<evidence type="ECO:0000313" key="3">
    <source>
        <dbReference type="EMBL" id="OJX61094.1"/>
    </source>
</evidence>
<dbReference type="Proteomes" id="UP000184233">
    <property type="component" value="Unassembled WGS sequence"/>
</dbReference>
<accession>A0A1M3L6E8</accession>
<dbReference type="STRING" id="1895771.BGO89_00400"/>
<comment type="similarity">
    <text evidence="1">Belongs to the NAD(P)-dependent epimerase/dehydratase family.</text>
</comment>
<evidence type="ECO:0000256" key="1">
    <source>
        <dbReference type="ARBA" id="ARBA00007637"/>
    </source>
</evidence>
<dbReference type="EMBL" id="MKVH01000002">
    <property type="protein sequence ID" value="OJX61094.1"/>
    <property type="molecule type" value="Genomic_DNA"/>
</dbReference>
<reference evidence="3 4" key="1">
    <citation type="submission" date="2016-09" db="EMBL/GenBank/DDBJ databases">
        <title>Genome-resolved meta-omics ties microbial dynamics to process performance in biotechnology for thiocyanate degradation.</title>
        <authorList>
            <person name="Kantor R.S."/>
            <person name="Huddy R.J."/>
            <person name="Iyer R."/>
            <person name="Thomas B.C."/>
            <person name="Brown C.T."/>
            <person name="Anantharaman K."/>
            <person name="Tringe S."/>
            <person name="Hettich R.L."/>
            <person name="Harrison S.T."/>
            <person name="Banfield J.F."/>
        </authorList>
    </citation>
    <scope>NUCLEOTIDE SEQUENCE [LARGE SCALE GENOMIC DNA]</scope>
    <source>
        <strain evidence="3">59-99</strain>
    </source>
</reference>
<evidence type="ECO:0000313" key="4">
    <source>
        <dbReference type="Proteomes" id="UP000184233"/>
    </source>
</evidence>
<dbReference type="AlphaFoldDB" id="A0A1M3L6E8"/>
<evidence type="ECO:0000259" key="2">
    <source>
        <dbReference type="Pfam" id="PF01370"/>
    </source>
</evidence>
<dbReference type="PANTHER" id="PTHR42687:SF1">
    <property type="entry name" value="L-THREONINE 3-DEHYDROGENASE, MITOCHONDRIAL"/>
    <property type="match status" value="1"/>
</dbReference>
<feature type="domain" description="NAD-dependent epimerase/dehydratase" evidence="2">
    <location>
        <begin position="6"/>
        <end position="261"/>
    </location>
</feature>
<name>A0A1M3L6E8_9BACT</name>
<dbReference type="GO" id="GO:0006567">
    <property type="term" value="P:L-threonine catabolic process"/>
    <property type="evidence" value="ECO:0007669"/>
    <property type="project" value="TreeGrafter"/>
</dbReference>
<dbReference type="SUPFAM" id="SSF51735">
    <property type="entry name" value="NAD(P)-binding Rossmann-fold domains"/>
    <property type="match status" value="1"/>
</dbReference>
<dbReference type="PANTHER" id="PTHR42687">
    <property type="entry name" value="L-THREONINE 3-DEHYDROGENASE"/>
    <property type="match status" value="1"/>
</dbReference>
<organism evidence="3 4">
    <name type="scientific">Candidatus Kapaibacterium thiocyanatum</name>
    <dbReference type="NCBI Taxonomy" id="1895771"/>
    <lineage>
        <taxon>Bacteria</taxon>
        <taxon>Pseudomonadati</taxon>
        <taxon>Candidatus Kapaibacteriota</taxon>
        <taxon>Candidatus Kapaibacteriia</taxon>
        <taxon>Candidatus Kapaibacteriales</taxon>
        <taxon>Candidatus Kapaibacteriaceae</taxon>
        <taxon>Candidatus Kapaibacterium</taxon>
    </lineage>
</organism>